<dbReference type="Pfam" id="PF01632">
    <property type="entry name" value="Ribosomal_L35p"/>
    <property type="match status" value="1"/>
</dbReference>
<comment type="similarity">
    <text evidence="2">Belongs to the bacterial ribosomal protein bL35 family.</text>
</comment>
<dbReference type="PANTHER" id="PTHR15909">
    <property type="entry name" value="39S RIBOSOMAL PROTEIN L35, MITOCHONDRIAL"/>
    <property type="match status" value="1"/>
</dbReference>
<dbReference type="GO" id="GO:0005739">
    <property type="term" value="C:mitochondrion"/>
    <property type="evidence" value="ECO:0007669"/>
    <property type="project" value="UniProtKB-SubCell"/>
</dbReference>
<dbReference type="GO" id="GO:0005840">
    <property type="term" value="C:ribosome"/>
    <property type="evidence" value="ECO:0007669"/>
    <property type="project" value="UniProtKB-KW"/>
</dbReference>
<organism evidence="10 11">
    <name type="scientific">Amazona collaria</name>
    <name type="common">yellow-billed parrot</name>
    <dbReference type="NCBI Taxonomy" id="241587"/>
    <lineage>
        <taxon>Eukaryota</taxon>
        <taxon>Metazoa</taxon>
        <taxon>Chordata</taxon>
        <taxon>Craniata</taxon>
        <taxon>Vertebrata</taxon>
        <taxon>Euteleostomi</taxon>
        <taxon>Archelosauria</taxon>
        <taxon>Archosauria</taxon>
        <taxon>Dinosauria</taxon>
        <taxon>Saurischia</taxon>
        <taxon>Theropoda</taxon>
        <taxon>Coelurosauria</taxon>
        <taxon>Aves</taxon>
        <taxon>Neognathae</taxon>
        <taxon>Neoaves</taxon>
        <taxon>Telluraves</taxon>
        <taxon>Australaves</taxon>
        <taxon>Psittaciformes</taxon>
        <taxon>Psittacidae</taxon>
        <taxon>Amazona</taxon>
    </lineage>
</organism>
<dbReference type="GO" id="GO:0006412">
    <property type="term" value="P:translation"/>
    <property type="evidence" value="ECO:0007669"/>
    <property type="project" value="InterPro"/>
</dbReference>
<evidence type="ECO:0000256" key="3">
    <source>
        <dbReference type="ARBA" id="ARBA00022946"/>
    </source>
</evidence>
<dbReference type="GO" id="GO:1990904">
    <property type="term" value="C:ribonucleoprotein complex"/>
    <property type="evidence" value="ECO:0007669"/>
    <property type="project" value="UniProtKB-KW"/>
</dbReference>
<evidence type="ECO:0000256" key="1">
    <source>
        <dbReference type="ARBA" id="ARBA00004173"/>
    </source>
</evidence>
<evidence type="ECO:0000256" key="9">
    <source>
        <dbReference type="SAM" id="MobiDB-lite"/>
    </source>
</evidence>
<protein>
    <recommendedName>
        <fullName evidence="7">Large ribosomal subunit protein bL35m</fullName>
    </recommendedName>
    <alternativeName>
        <fullName evidence="8">39S ribosomal protein L35, mitochondrial</fullName>
    </alternativeName>
</protein>
<dbReference type="InterPro" id="IPR019338">
    <property type="entry name" value="Ribosomal_bL35m"/>
</dbReference>
<accession>A0A8B9IUN2</accession>
<evidence type="ECO:0000256" key="5">
    <source>
        <dbReference type="ARBA" id="ARBA00023128"/>
    </source>
</evidence>
<evidence type="ECO:0000256" key="7">
    <source>
        <dbReference type="ARBA" id="ARBA00035273"/>
    </source>
</evidence>
<keyword evidence="5" id="KW-0496">Mitochondrion</keyword>
<evidence type="ECO:0000256" key="2">
    <source>
        <dbReference type="ARBA" id="ARBA00006598"/>
    </source>
</evidence>
<dbReference type="InterPro" id="IPR021137">
    <property type="entry name" value="Ribosomal_bL35-like"/>
</dbReference>
<dbReference type="AlphaFoldDB" id="A0A8B9IUN2"/>
<dbReference type="PANTHER" id="PTHR15909:SF0">
    <property type="entry name" value="LARGE RIBOSOMAL SUBUNIT PROTEIN BL35M"/>
    <property type="match status" value="1"/>
</dbReference>
<comment type="subcellular location">
    <subcellularLocation>
        <location evidence="1">Mitochondrion</location>
    </subcellularLocation>
</comment>
<dbReference type="Gene3D" id="4.10.410.60">
    <property type="match status" value="1"/>
</dbReference>
<reference evidence="10" key="2">
    <citation type="submission" date="2025-09" db="UniProtKB">
        <authorList>
            <consortium name="Ensembl"/>
        </authorList>
    </citation>
    <scope>IDENTIFICATION</scope>
</reference>
<dbReference type="SUPFAM" id="SSF143034">
    <property type="entry name" value="L35p-like"/>
    <property type="match status" value="1"/>
</dbReference>
<proteinExistence type="inferred from homology"/>
<feature type="compositionally biased region" description="Basic and acidic residues" evidence="9">
    <location>
        <begin position="39"/>
        <end position="56"/>
    </location>
</feature>
<keyword evidence="6" id="KW-0687">Ribonucleoprotein</keyword>
<name>A0A8B9IUN2_9PSIT</name>
<feature type="region of interest" description="Disordered" evidence="9">
    <location>
        <begin position="1"/>
        <end position="68"/>
    </location>
</feature>
<reference evidence="10" key="1">
    <citation type="submission" date="2025-08" db="UniProtKB">
        <authorList>
            <consortium name="Ensembl"/>
        </authorList>
    </citation>
    <scope>IDENTIFICATION</scope>
</reference>
<evidence type="ECO:0000256" key="4">
    <source>
        <dbReference type="ARBA" id="ARBA00022980"/>
    </source>
</evidence>
<sequence length="260" mass="29342">MASEPAAARAGSSKALSAVTGSAAPPAPHRTARLPVRRGVAESDVRRVQSERRERACANGGGGARGGGGSVLRECGRPCWVGKGDMQWRCRGESTEGVWFSQGSWGAGRPWPPVALAWPPAAASGRWGHRRRPHVLFLFYFLPCFRGGFSVTSLLPSILHQPARTVTYNSIKRGKRKTVKAVIARFLRLHNGLWVRRQAGYKKKLWKKSASQRKRLREFVLCTRTQCKLLDKMTTSFWKRRNWYVDDPYQKYHDRTNLRL</sequence>
<dbReference type="InterPro" id="IPR037229">
    <property type="entry name" value="Ribosomal_bL35_sf"/>
</dbReference>
<dbReference type="Proteomes" id="UP000694522">
    <property type="component" value="Unplaced"/>
</dbReference>
<dbReference type="Ensembl" id="ENSACOT00000007558.1">
    <property type="protein sequence ID" value="ENSACOP00000007302.1"/>
    <property type="gene ID" value="ENSACOG00000005117.1"/>
</dbReference>
<keyword evidence="3" id="KW-0809">Transit peptide</keyword>
<evidence type="ECO:0000313" key="10">
    <source>
        <dbReference type="Ensembl" id="ENSACOP00000007302.1"/>
    </source>
</evidence>
<evidence type="ECO:0000256" key="6">
    <source>
        <dbReference type="ARBA" id="ARBA00023274"/>
    </source>
</evidence>
<feature type="compositionally biased region" description="Gly residues" evidence="9">
    <location>
        <begin position="59"/>
        <end position="68"/>
    </location>
</feature>
<dbReference type="GO" id="GO:0003735">
    <property type="term" value="F:structural constituent of ribosome"/>
    <property type="evidence" value="ECO:0007669"/>
    <property type="project" value="InterPro"/>
</dbReference>
<evidence type="ECO:0000256" key="8">
    <source>
        <dbReference type="ARBA" id="ARBA00035418"/>
    </source>
</evidence>
<evidence type="ECO:0000313" key="11">
    <source>
        <dbReference type="Proteomes" id="UP000694522"/>
    </source>
</evidence>
<keyword evidence="11" id="KW-1185">Reference proteome</keyword>
<keyword evidence="4" id="KW-0689">Ribosomal protein</keyword>